<proteinExistence type="predicted"/>
<feature type="domain" description="AntA/AntB antirepressor" evidence="1">
    <location>
        <begin position="17"/>
        <end position="90"/>
    </location>
</feature>
<protein>
    <recommendedName>
        <fullName evidence="1">AntA/AntB antirepressor domain-containing protein</fullName>
    </recommendedName>
</protein>
<dbReference type="PANTHER" id="PTHR36180">
    <property type="entry name" value="DNA-BINDING PROTEIN-RELATED-RELATED"/>
    <property type="match status" value="1"/>
</dbReference>
<reference evidence="2 3" key="1">
    <citation type="submission" date="2018-01" db="EMBL/GenBank/DDBJ databases">
        <title>Genetic Diversity of Clostridium botulinum in seafood.</title>
        <authorList>
            <person name="Athira V."/>
            <person name="Arun Jyothi P.V."/>
            <person name="Lalitha K.V."/>
            <person name="Joseph T.C."/>
        </authorList>
    </citation>
    <scope>NUCLEOTIDE SEQUENCE [LARGE SCALE GENOMIC DNA]</scope>
    <source>
        <strain evidence="2 3">Mfbjulcb5</strain>
    </source>
</reference>
<dbReference type="EMBL" id="CP027776">
    <property type="protein sequence ID" value="AVP66370.1"/>
    <property type="molecule type" value="Genomic_DNA"/>
</dbReference>
<sequence length="258" mass="30157">MNELIKITINEDGERLVSARDLHKSLDISKRFSAWVETYIKESNEYGFIKNIDFTSVLSSTVVNNGATREINDYAITLDMAKEISMLSKTQKGKEIRRYFINIEKNYRKEIKVLQEKAYKKIGQLEMEVQALKDKIPKPVLIAKREIDVIALFNYINEISGDGLLFDEMYYKIDRNKETLLIDIRKTYKVLRENYKDVEMLKSQPIAIERALEKQDFCYGAYFITNLLNDKYEMKPTYVAIIDIKKLEEAGGCIDNLR</sequence>
<name>A0AAU8Z5N5_CLOBO</name>
<accession>A0AAU8Z5N5</accession>
<dbReference type="Pfam" id="PF08346">
    <property type="entry name" value="AntA"/>
    <property type="match status" value="1"/>
</dbReference>
<evidence type="ECO:0000313" key="3">
    <source>
        <dbReference type="Proteomes" id="UP000238070"/>
    </source>
</evidence>
<organism evidence="2 3">
    <name type="scientific">Clostridium botulinum</name>
    <dbReference type="NCBI Taxonomy" id="1491"/>
    <lineage>
        <taxon>Bacteria</taxon>
        <taxon>Bacillati</taxon>
        <taxon>Bacillota</taxon>
        <taxon>Clostridia</taxon>
        <taxon>Eubacteriales</taxon>
        <taxon>Clostridiaceae</taxon>
        <taxon>Clostridium</taxon>
    </lineage>
</organism>
<gene>
    <name evidence="2" type="ORF">C3B64_20020</name>
</gene>
<dbReference type="InterPro" id="IPR013557">
    <property type="entry name" value="AntA/B_antirep"/>
</dbReference>
<evidence type="ECO:0000259" key="1">
    <source>
        <dbReference type="Pfam" id="PF08346"/>
    </source>
</evidence>
<dbReference type="AlphaFoldDB" id="A0AAU8Z5N5"/>
<dbReference type="Proteomes" id="UP000238070">
    <property type="component" value="Chromosome"/>
</dbReference>
<evidence type="ECO:0000313" key="2">
    <source>
        <dbReference type="EMBL" id="AVP66370.1"/>
    </source>
</evidence>
<dbReference type="PANTHER" id="PTHR36180:SF1">
    <property type="entry name" value="ANTA_ANTB ANTIREPRESSOR DOMAIN-CONTAINING PROTEIN"/>
    <property type="match status" value="1"/>
</dbReference>